<dbReference type="Proteomes" id="UP000053797">
    <property type="component" value="Unassembled WGS sequence"/>
</dbReference>
<name>A0A0V8GCG4_9BACL</name>
<evidence type="ECO:0000313" key="3">
    <source>
        <dbReference type="EMBL" id="MEI4460937.1"/>
    </source>
</evidence>
<sequence>MQQMEKSQSNGMRKLATFLFFVCLSYTSWYLFSLFVFHLVFPEDVVTSLDIVVFGFSPLVALVVTIGSLRLIERRMKPKFTPLLLIGYILSTSVLIYYSLANELLPRL</sequence>
<reference evidence="2 4" key="1">
    <citation type="journal article" date="2015" name="Int. J. Syst. Evol. Microbiol.">
        <title>Exiguobacterium enclense sp. nov., isolated from sediment.</title>
        <authorList>
            <person name="Dastager S.G."/>
            <person name="Mawlankar R."/>
            <person name="Sonalkar V.V."/>
            <person name="Thorat M.N."/>
            <person name="Mual P."/>
            <person name="Verma A."/>
            <person name="Krishnamurthi S."/>
            <person name="Tang S.K."/>
            <person name="Li W.J."/>
        </authorList>
    </citation>
    <scope>NUCLEOTIDE SEQUENCE [LARGE SCALE GENOMIC DNA]</scope>
    <source>
        <strain evidence="2 4">NIO-1109</strain>
    </source>
</reference>
<gene>
    <name evidence="2" type="ORF">AS033_15060</name>
    <name evidence="3" type="ORF">SZL87_00725</name>
</gene>
<evidence type="ECO:0000256" key="1">
    <source>
        <dbReference type="SAM" id="Phobius"/>
    </source>
</evidence>
<evidence type="ECO:0000313" key="2">
    <source>
        <dbReference type="EMBL" id="KSU47972.1"/>
    </source>
</evidence>
<dbReference type="AlphaFoldDB" id="A0A0V8GCG4"/>
<keyword evidence="1" id="KW-0472">Membrane</keyword>
<proteinExistence type="predicted"/>
<protein>
    <submittedName>
        <fullName evidence="2">Uncharacterized protein</fullName>
    </submittedName>
</protein>
<reference evidence="3 5" key="2">
    <citation type="submission" date="2023-12" db="EMBL/GenBank/DDBJ databases">
        <authorList>
            <person name="Easwaran N."/>
            <person name="Lazarus H.P.S."/>
        </authorList>
    </citation>
    <scope>NUCLEOTIDE SEQUENCE [LARGE SCALE GENOMIC DNA]</scope>
    <source>
        <strain evidence="3 5">VIT-2023</strain>
    </source>
</reference>
<dbReference type="Proteomes" id="UP001387110">
    <property type="component" value="Unassembled WGS sequence"/>
</dbReference>
<feature type="transmembrane region" description="Helical" evidence="1">
    <location>
        <begin position="15"/>
        <end position="39"/>
    </location>
</feature>
<dbReference type="EMBL" id="LNQL01000006">
    <property type="protein sequence ID" value="KSU47972.1"/>
    <property type="molecule type" value="Genomic_DNA"/>
</dbReference>
<evidence type="ECO:0000313" key="5">
    <source>
        <dbReference type="Proteomes" id="UP001387110"/>
    </source>
</evidence>
<dbReference type="OrthoDB" id="2353321at2"/>
<evidence type="ECO:0000313" key="4">
    <source>
        <dbReference type="Proteomes" id="UP000053797"/>
    </source>
</evidence>
<comment type="caution">
    <text evidence="2">The sequence shown here is derived from an EMBL/GenBank/DDBJ whole genome shotgun (WGS) entry which is preliminary data.</text>
</comment>
<keyword evidence="1" id="KW-0812">Transmembrane</keyword>
<feature type="transmembrane region" description="Helical" evidence="1">
    <location>
        <begin position="51"/>
        <end position="71"/>
    </location>
</feature>
<keyword evidence="5" id="KW-1185">Reference proteome</keyword>
<dbReference type="EMBL" id="JBAWKY010000001">
    <property type="protein sequence ID" value="MEI4460937.1"/>
    <property type="molecule type" value="Genomic_DNA"/>
</dbReference>
<keyword evidence="1" id="KW-1133">Transmembrane helix</keyword>
<organism evidence="2 4">
    <name type="scientific">Exiguobacterium indicum</name>
    <dbReference type="NCBI Taxonomy" id="296995"/>
    <lineage>
        <taxon>Bacteria</taxon>
        <taxon>Bacillati</taxon>
        <taxon>Bacillota</taxon>
        <taxon>Bacilli</taxon>
        <taxon>Bacillales</taxon>
        <taxon>Bacillales Family XII. Incertae Sedis</taxon>
        <taxon>Exiguobacterium</taxon>
    </lineage>
</organism>
<dbReference type="RefSeq" id="WP_055968121.1">
    <property type="nucleotide sequence ID" value="NZ_FMYN01000006.1"/>
</dbReference>
<accession>A0A0V8GCG4</accession>
<feature type="transmembrane region" description="Helical" evidence="1">
    <location>
        <begin position="83"/>
        <end position="100"/>
    </location>
</feature>